<evidence type="ECO:0000256" key="3">
    <source>
        <dbReference type="ARBA" id="ARBA00023082"/>
    </source>
</evidence>
<evidence type="ECO:0000256" key="2">
    <source>
        <dbReference type="ARBA" id="ARBA00023015"/>
    </source>
</evidence>
<comment type="similarity">
    <text evidence="1">Belongs to the sigma-70 factor family. ECF subfamily.</text>
</comment>
<gene>
    <name evidence="8" type="ORF">A8990_12412</name>
</gene>
<feature type="domain" description="RNA polymerase sigma-70 region 2" evidence="6">
    <location>
        <begin position="11"/>
        <end position="76"/>
    </location>
</feature>
<evidence type="ECO:0000256" key="4">
    <source>
        <dbReference type="ARBA" id="ARBA00023125"/>
    </source>
</evidence>
<dbReference type="GO" id="GO:0003677">
    <property type="term" value="F:DNA binding"/>
    <property type="evidence" value="ECO:0007669"/>
    <property type="project" value="UniProtKB-KW"/>
</dbReference>
<dbReference type="InterPro" id="IPR036388">
    <property type="entry name" value="WH-like_DNA-bd_sf"/>
</dbReference>
<evidence type="ECO:0000259" key="6">
    <source>
        <dbReference type="Pfam" id="PF04542"/>
    </source>
</evidence>
<dbReference type="SUPFAM" id="SSF88946">
    <property type="entry name" value="Sigma2 domain of RNA polymerase sigma factors"/>
    <property type="match status" value="1"/>
</dbReference>
<proteinExistence type="inferred from homology"/>
<keyword evidence="4" id="KW-0238">DNA-binding</keyword>
<dbReference type="NCBIfam" id="TIGR02937">
    <property type="entry name" value="sigma70-ECF"/>
    <property type="match status" value="1"/>
</dbReference>
<evidence type="ECO:0000313" key="9">
    <source>
        <dbReference type="Proteomes" id="UP000256304"/>
    </source>
</evidence>
<dbReference type="InterPro" id="IPR013249">
    <property type="entry name" value="RNA_pol_sigma70_r4_t2"/>
</dbReference>
<dbReference type="PANTHER" id="PTHR43133">
    <property type="entry name" value="RNA POLYMERASE ECF-TYPE SIGMA FACTO"/>
    <property type="match status" value="1"/>
</dbReference>
<accession>A0A3D9RIX2</accession>
<dbReference type="GO" id="GO:0006352">
    <property type="term" value="P:DNA-templated transcription initiation"/>
    <property type="evidence" value="ECO:0007669"/>
    <property type="project" value="InterPro"/>
</dbReference>
<dbReference type="Pfam" id="PF04542">
    <property type="entry name" value="Sigma70_r2"/>
    <property type="match status" value="1"/>
</dbReference>
<dbReference type="RefSeq" id="WP_181909669.1">
    <property type="nucleotide sequence ID" value="NZ_QTTN01000024.1"/>
</dbReference>
<dbReference type="PANTHER" id="PTHR43133:SF8">
    <property type="entry name" value="RNA POLYMERASE SIGMA FACTOR HI_1459-RELATED"/>
    <property type="match status" value="1"/>
</dbReference>
<dbReference type="InterPro" id="IPR013324">
    <property type="entry name" value="RNA_pol_sigma_r3/r4-like"/>
</dbReference>
<dbReference type="SUPFAM" id="SSF88659">
    <property type="entry name" value="Sigma3 and sigma4 domains of RNA polymerase sigma factors"/>
    <property type="match status" value="1"/>
</dbReference>
<dbReference type="Proteomes" id="UP000256304">
    <property type="component" value="Unassembled WGS sequence"/>
</dbReference>
<protein>
    <submittedName>
        <fullName evidence="8">RNA polymerase sigma-70 factor (ECF subfamily)</fullName>
    </submittedName>
</protein>
<sequence>MEQAAATVNELFVAHADNLNRYMYKLTRNREEAADLVQEAFLRLIIQGGEMPGYPKTWLSQTGYRLFIDQWRRKKRITWQPLCESMLCHATPEQDVLDGDFERFVRSLLFRLKSLTRAALYLRLFKQSSYSEIAGKLGCNENTVKTHIRRGRAQLAEWLELELTLGLA</sequence>
<comment type="caution">
    <text evidence="8">The sequence shown here is derived from an EMBL/GenBank/DDBJ whole genome shotgun (WGS) entry which is preliminary data.</text>
</comment>
<dbReference type="Gene3D" id="1.10.10.10">
    <property type="entry name" value="Winged helix-like DNA-binding domain superfamily/Winged helix DNA-binding domain"/>
    <property type="match status" value="1"/>
</dbReference>
<evidence type="ECO:0000256" key="5">
    <source>
        <dbReference type="ARBA" id="ARBA00023163"/>
    </source>
</evidence>
<dbReference type="InterPro" id="IPR007627">
    <property type="entry name" value="RNA_pol_sigma70_r2"/>
</dbReference>
<keyword evidence="3" id="KW-0731">Sigma factor</keyword>
<keyword evidence="2" id="KW-0805">Transcription regulation</keyword>
<feature type="domain" description="RNA polymerase sigma factor 70 region 4 type 2" evidence="7">
    <location>
        <begin position="108"/>
        <end position="155"/>
    </location>
</feature>
<reference evidence="8 9" key="1">
    <citation type="submission" date="2018-08" db="EMBL/GenBank/DDBJ databases">
        <title>Genomic Encyclopedia of Type Strains, Phase III (KMG-III): the genomes of soil and plant-associated and newly described type strains.</title>
        <authorList>
            <person name="Whitman W."/>
        </authorList>
    </citation>
    <scope>NUCLEOTIDE SEQUENCE [LARGE SCALE GENOMIC DNA]</scope>
    <source>
        <strain evidence="8 9">CGMCC 1.10966</strain>
    </source>
</reference>
<evidence type="ECO:0000259" key="7">
    <source>
        <dbReference type="Pfam" id="PF08281"/>
    </source>
</evidence>
<evidence type="ECO:0000313" key="8">
    <source>
        <dbReference type="EMBL" id="REE78737.1"/>
    </source>
</evidence>
<dbReference type="Gene3D" id="1.10.1740.10">
    <property type="match status" value="1"/>
</dbReference>
<keyword evidence="9" id="KW-1185">Reference proteome</keyword>
<dbReference type="GO" id="GO:0016987">
    <property type="term" value="F:sigma factor activity"/>
    <property type="evidence" value="ECO:0007669"/>
    <property type="project" value="UniProtKB-KW"/>
</dbReference>
<dbReference type="EMBL" id="QTTN01000024">
    <property type="protein sequence ID" value="REE78737.1"/>
    <property type="molecule type" value="Genomic_DNA"/>
</dbReference>
<name>A0A3D9RIX2_9BACL</name>
<dbReference type="InterPro" id="IPR014284">
    <property type="entry name" value="RNA_pol_sigma-70_dom"/>
</dbReference>
<dbReference type="InterPro" id="IPR013325">
    <property type="entry name" value="RNA_pol_sigma_r2"/>
</dbReference>
<dbReference type="Pfam" id="PF08281">
    <property type="entry name" value="Sigma70_r4_2"/>
    <property type="match status" value="1"/>
</dbReference>
<dbReference type="AlphaFoldDB" id="A0A3D9RIX2"/>
<evidence type="ECO:0000256" key="1">
    <source>
        <dbReference type="ARBA" id="ARBA00010641"/>
    </source>
</evidence>
<keyword evidence="5" id="KW-0804">Transcription</keyword>
<organism evidence="8 9">
    <name type="scientific">Paenibacillus taihuensis</name>
    <dbReference type="NCBI Taxonomy" id="1156355"/>
    <lineage>
        <taxon>Bacteria</taxon>
        <taxon>Bacillati</taxon>
        <taxon>Bacillota</taxon>
        <taxon>Bacilli</taxon>
        <taxon>Bacillales</taxon>
        <taxon>Paenibacillaceae</taxon>
        <taxon>Paenibacillus</taxon>
    </lineage>
</organism>
<dbReference type="InterPro" id="IPR039425">
    <property type="entry name" value="RNA_pol_sigma-70-like"/>
</dbReference>